<accession>A0A7I7NZS7</accession>
<dbReference type="InterPro" id="IPR005829">
    <property type="entry name" value="Sugar_transporter_CS"/>
</dbReference>
<evidence type="ECO:0000313" key="9">
    <source>
        <dbReference type="Proteomes" id="UP000466632"/>
    </source>
</evidence>
<protein>
    <submittedName>
        <fullName evidence="8">Putative MFS-type transporter</fullName>
    </submittedName>
</protein>
<dbReference type="PANTHER" id="PTHR23539:SF1">
    <property type="entry name" value="MAJOR FACILITATOR SUPERFAMILY (MFS) PROFILE DOMAIN-CONTAINING PROTEIN"/>
    <property type="match status" value="1"/>
</dbReference>
<keyword evidence="4 6" id="KW-0472">Membrane</keyword>
<evidence type="ECO:0000256" key="3">
    <source>
        <dbReference type="ARBA" id="ARBA00022989"/>
    </source>
</evidence>
<keyword evidence="3 6" id="KW-1133">Transmembrane helix</keyword>
<dbReference type="PROSITE" id="PS50850">
    <property type="entry name" value="MFS"/>
    <property type="match status" value="1"/>
</dbReference>
<dbReference type="AlphaFoldDB" id="A0A7I7NZS7"/>
<dbReference type="KEGG" id="mseo:MSEO_22690"/>
<dbReference type="GO" id="GO:0022857">
    <property type="term" value="F:transmembrane transporter activity"/>
    <property type="evidence" value="ECO:0007669"/>
    <property type="project" value="InterPro"/>
</dbReference>
<feature type="transmembrane region" description="Helical" evidence="6">
    <location>
        <begin position="262"/>
        <end position="283"/>
    </location>
</feature>
<keyword evidence="2 6" id="KW-0812">Transmembrane</keyword>
<comment type="subcellular location">
    <subcellularLocation>
        <location evidence="1">Cell membrane</location>
        <topology evidence="1">Multi-pass membrane protein</topology>
    </subcellularLocation>
</comment>
<evidence type="ECO:0000256" key="4">
    <source>
        <dbReference type="ARBA" id="ARBA00023136"/>
    </source>
</evidence>
<feature type="transmembrane region" description="Helical" evidence="6">
    <location>
        <begin position="84"/>
        <end position="109"/>
    </location>
</feature>
<sequence>MPMSAPAELPGPIPRRLTHALDLLNFLLADVRDGLGPYLSIYLLLAHHWDQASIGFVMAVGGIGAIVAQAPAGALVDRSTAKRALIIGGALTITAGSLAMPAFTGLYSISVLQALTGIAGSVFAPALAAITLGVVGPRLFSRRIGRNESFNHAGNASAAAITGGLAYFFGPVVVFWVLAVMAAASVLATLGIPGDAIDHDVARGMDHTPGGPHETPSRMAVLLHNRRLMIFAATVIAFHFANAAMLPLVGQLLALHNKDVGTALMAGCIVAAQVVMVPVAYLAGAKADSWGRKPIFLVGFAVLAARGFLYTLSGNPYWLVGVQLLDGVGAGVFGALFPLVVQDVTHGSGRFNVSLGAVTAATGTGAAVSNLVAGWIVVAAGYNAAFAFLGALAGAGFFLYLIAMPETAPKESDAPAKSDQYHSFKRLAPPSAR</sequence>
<dbReference type="InterPro" id="IPR020846">
    <property type="entry name" value="MFS_dom"/>
</dbReference>
<dbReference type="Pfam" id="PF07690">
    <property type="entry name" value="MFS_1"/>
    <property type="match status" value="1"/>
</dbReference>
<keyword evidence="9" id="KW-1185">Reference proteome</keyword>
<dbReference type="EMBL" id="AP022582">
    <property type="protein sequence ID" value="BBY01770.1"/>
    <property type="molecule type" value="Genomic_DNA"/>
</dbReference>
<evidence type="ECO:0000313" key="8">
    <source>
        <dbReference type="EMBL" id="BBY01770.1"/>
    </source>
</evidence>
<dbReference type="Gene3D" id="1.20.1250.20">
    <property type="entry name" value="MFS general substrate transporter like domains"/>
    <property type="match status" value="2"/>
</dbReference>
<feature type="transmembrane region" description="Helical" evidence="6">
    <location>
        <begin position="152"/>
        <end position="169"/>
    </location>
</feature>
<feature type="transmembrane region" description="Helical" evidence="6">
    <location>
        <begin position="318"/>
        <end position="341"/>
    </location>
</feature>
<feature type="transmembrane region" description="Helical" evidence="6">
    <location>
        <begin position="115"/>
        <end position="140"/>
    </location>
</feature>
<dbReference type="InterPro" id="IPR011701">
    <property type="entry name" value="MFS"/>
</dbReference>
<dbReference type="SUPFAM" id="SSF103473">
    <property type="entry name" value="MFS general substrate transporter"/>
    <property type="match status" value="1"/>
</dbReference>
<evidence type="ECO:0000256" key="5">
    <source>
        <dbReference type="SAM" id="MobiDB-lite"/>
    </source>
</evidence>
<evidence type="ECO:0000256" key="6">
    <source>
        <dbReference type="SAM" id="Phobius"/>
    </source>
</evidence>
<dbReference type="PROSITE" id="PS00216">
    <property type="entry name" value="SUGAR_TRANSPORT_1"/>
    <property type="match status" value="1"/>
</dbReference>
<dbReference type="PANTHER" id="PTHR23539">
    <property type="entry name" value="MFS TRANSPORTER"/>
    <property type="match status" value="1"/>
</dbReference>
<reference evidence="8 9" key="1">
    <citation type="journal article" date="2019" name="Emerg. Microbes Infect.">
        <title>Comprehensive subspecies identification of 175 nontuberculous mycobacteria species based on 7547 genomic profiles.</title>
        <authorList>
            <person name="Matsumoto Y."/>
            <person name="Kinjo T."/>
            <person name="Motooka D."/>
            <person name="Nabeya D."/>
            <person name="Jung N."/>
            <person name="Uechi K."/>
            <person name="Horii T."/>
            <person name="Iida T."/>
            <person name="Fujita J."/>
            <person name="Nakamura S."/>
        </authorList>
    </citation>
    <scope>NUCLEOTIDE SEQUENCE [LARGE SCALE GENOMIC DNA]</scope>
    <source>
        <strain evidence="8 9">JCM 16018</strain>
    </source>
</reference>
<gene>
    <name evidence="8" type="ORF">MSEO_22690</name>
</gene>
<evidence type="ECO:0000256" key="2">
    <source>
        <dbReference type="ARBA" id="ARBA00022692"/>
    </source>
</evidence>
<feature type="compositionally biased region" description="Basic and acidic residues" evidence="5">
    <location>
        <begin position="410"/>
        <end position="422"/>
    </location>
</feature>
<feature type="transmembrane region" description="Helical" evidence="6">
    <location>
        <begin position="228"/>
        <end position="250"/>
    </location>
</feature>
<feature type="region of interest" description="Disordered" evidence="5">
    <location>
        <begin position="410"/>
        <end position="433"/>
    </location>
</feature>
<dbReference type="InterPro" id="IPR036259">
    <property type="entry name" value="MFS_trans_sf"/>
</dbReference>
<proteinExistence type="predicted"/>
<evidence type="ECO:0000256" key="1">
    <source>
        <dbReference type="ARBA" id="ARBA00004651"/>
    </source>
</evidence>
<dbReference type="GO" id="GO:0005886">
    <property type="term" value="C:plasma membrane"/>
    <property type="evidence" value="ECO:0007669"/>
    <property type="project" value="UniProtKB-SubCell"/>
</dbReference>
<feature type="transmembrane region" description="Helical" evidence="6">
    <location>
        <begin position="295"/>
        <end position="312"/>
    </location>
</feature>
<feature type="domain" description="Major facilitator superfamily (MFS) profile" evidence="7">
    <location>
        <begin position="218"/>
        <end position="433"/>
    </location>
</feature>
<evidence type="ECO:0000259" key="7">
    <source>
        <dbReference type="PROSITE" id="PS50850"/>
    </source>
</evidence>
<feature type="transmembrane region" description="Helical" evidence="6">
    <location>
        <begin position="384"/>
        <end position="403"/>
    </location>
</feature>
<name>A0A7I7NZS7_9MYCO</name>
<feature type="transmembrane region" description="Helical" evidence="6">
    <location>
        <begin position="52"/>
        <end position="72"/>
    </location>
</feature>
<dbReference type="Proteomes" id="UP000466632">
    <property type="component" value="Chromosome"/>
</dbReference>
<feature type="transmembrane region" description="Helical" evidence="6">
    <location>
        <begin position="353"/>
        <end position="378"/>
    </location>
</feature>
<organism evidence="8 9">
    <name type="scientific">Mycobacterium seoulense</name>
    <dbReference type="NCBI Taxonomy" id="386911"/>
    <lineage>
        <taxon>Bacteria</taxon>
        <taxon>Bacillati</taxon>
        <taxon>Actinomycetota</taxon>
        <taxon>Actinomycetes</taxon>
        <taxon>Mycobacteriales</taxon>
        <taxon>Mycobacteriaceae</taxon>
        <taxon>Mycobacterium</taxon>
    </lineage>
</organism>